<proteinExistence type="inferred from homology"/>
<accession>A0A8H6XTZ3</accession>
<dbReference type="GO" id="GO:0000139">
    <property type="term" value="C:Golgi membrane"/>
    <property type="evidence" value="ECO:0007669"/>
    <property type="project" value="UniProtKB-SubCell"/>
</dbReference>
<comment type="caution">
    <text evidence="11">The sequence shown here is derived from an EMBL/GenBank/DDBJ whole genome shotgun (WGS) entry which is preliminary data.</text>
</comment>
<dbReference type="Pfam" id="PF04118">
    <property type="entry name" value="Dopey_N"/>
    <property type="match status" value="1"/>
</dbReference>
<dbReference type="GO" id="GO:0005802">
    <property type="term" value="C:trans-Golgi network"/>
    <property type="evidence" value="ECO:0007669"/>
    <property type="project" value="TreeGrafter"/>
</dbReference>
<keyword evidence="3" id="KW-0653">Protein transport</keyword>
<dbReference type="OrthoDB" id="297643at2759"/>
<dbReference type="SUPFAM" id="SSF48371">
    <property type="entry name" value="ARM repeat"/>
    <property type="match status" value="2"/>
</dbReference>
<evidence type="ECO:0000256" key="4">
    <source>
        <dbReference type="ARBA" id="ARBA00023034"/>
    </source>
</evidence>
<evidence type="ECO:0000256" key="6">
    <source>
        <dbReference type="ARBA" id="ARBA00046326"/>
    </source>
</evidence>
<dbReference type="PANTHER" id="PTHR14042">
    <property type="entry name" value="DOPEY-RELATED"/>
    <property type="match status" value="1"/>
</dbReference>
<reference evidence="11" key="1">
    <citation type="submission" date="2020-05" db="EMBL/GenBank/DDBJ databases">
        <title>Mycena genomes resolve the evolution of fungal bioluminescence.</title>
        <authorList>
            <person name="Tsai I.J."/>
        </authorList>
    </citation>
    <scope>NUCLEOTIDE SEQUENCE</scope>
    <source>
        <strain evidence="11">CCC161011</strain>
    </source>
</reference>
<dbReference type="Pfam" id="PF24597">
    <property type="entry name" value="TPR_DOP1_M"/>
    <property type="match status" value="1"/>
</dbReference>
<comment type="similarity">
    <text evidence="6">Belongs to the DOP1 family.</text>
</comment>
<dbReference type="GO" id="GO:0005829">
    <property type="term" value="C:cytosol"/>
    <property type="evidence" value="ECO:0007669"/>
    <property type="project" value="GOC"/>
</dbReference>
<feature type="region of interest" description="Disordered" evidence="7">
    <location>
        <begin position="959"/>
        <end position="988"/>
    </location>
</feature>
<comment type="subcellular location">
    <subcellularLocation>
        <location evidence="1">Golgi apparatus membrane</location>
        <topology evidence="1">Peripheral membrane protein</topology>
    </subcellularLocation>
</comment>
<evidence type="ECO:0000259" key="8">
    <source>
        <dbReference type="Pfam" id="PF04118"/>
    </source>
</evidence>
<gene>
    <name evidence="11" type="ORF">MVEN_01506000</name>
</gene>
<evidence type="ECO:0000313" key="11">
    <source>
        <dbReference type="EMBL" id="KAF7347498.1"/>
    </source>
</evidence>
<dbReference type="Pfam" id="PF24598">
    <property type="entry name" value="DOP1_C"/>
    <property type="match status" value="1"/>
</dbReference>
<dbReference type="InterPro" id="IPR040314">
    <property type="entry name" value="DOP1"/>
</dbReference>
<protein>
    <submittedName>
        <fullName evidence="11">Dopey-N domain-containing protein</fullName>
    </submittedName>
</protein>
<name>A0A8H6XTZ3_9AGAR</name>
<evidence type="ECO:0000256" key="5">
    <source>
        <dbReference type="ARBA" id="ARBA00023136"/>
    </source>
</evidence>
<keyword evidence="12" id="KW-1185">Reference proteome</keyword>
<feature type="domain" description="DOP1 N-terminal" evidence="8">
    <location>
        <begin position="36"/>
        <end position="323"/>
    </location>
</feature>
<evidence type="ECO:0000256" key="7">
    <source>
        <dbReference type="SAM" id="MobiDB-lite"/>
    </source>
</evidence>
<dbReference type="InterPro" id="IPR056458">
    <property type="entry name" value="TPR_DOP1_M"/>
</dbReference>
<dbReference type="InterPro" id="IPR056457">
    <property type="entry name" value="DOP1_C"/>
</dbReference>
<evidence type="ECO:0000256" key="2">
    <source>
        <dbReference type="ARBA" id="ARBA00022448"/>
    </source>
</evidence>
<organism evidence="11 12">
    <name type="scientific">Mycena venus</name>
    <dbReference type="NCBI Taxonomy" id="2733690"/>
    <lineage>
        <taxon>Eukaryota</taxon>
        <taxon>Fungi</taxon>
        <taxon>Dikarya</taxon>
        <taxon>Basidiomycota</taxon>
        <taxon>Agaricomycotina</taxon>
        <taxon>Agaricomycetes</taxon>
        <taxon>Agaricomycetidae</taxon>
        <taxon>Agaricales</taxon>
        <taxon>Marasmiineae</taxon>
        <taxon>Mycenaceae</taxon>
        <taxon>Mycena</taxon>
    </lineage>
</organism>
<feature type="domain" description="DOP1-like middle TPR" evidence="9">
    <location>
        <begin position="332"/>
        <end position="514"/>
    </location>
</feature>
<keyword evidence="5" id="KW-0472">Membrane</keyword>
<dbReference type="GO" id="GO:0005768">
    <property type="term" value="C:endosome"/>
    <property type="evidence" value="ECO:0007669"/>
    <property type="project" value="TreeGrafter"/>
</dbReference>
<dbReference type="InterPro" id="IPR016024">
    <property type="entry name" value="ARM-type_fold"/>
</dbReference>
<dbReference type="GO" id="GO:0006895">
    <property type="term" value="P:Golgi to endosome transport"/>
    <property type="evidence" value="ECO:0007669"/>
    <property type="project" value="InterPro"/>
</dbReference>
<keyword evidence="2" id="KW-0813">Transport</keyword>
<dbReference type="Proteomes" id="UP000620124">
    <property type="component" value="Unassembled WGS sequence"/>
</dbReference>
<evidence type="ECO:0000313" key="12">
    <source>
        <dbReference type="Proteomes" id="UP000620124"/>
    </source>
</evidence>
<dbReference type="InterPro" id="IPR007249">
    <property type="entry name" value="DOP1_N"/>
</dbReference>
<dbReference type="GO" id="GO:0015031">
    <property type="term" value="P:protein transport"/>
    <property type="evidence" value="ECO:0007669"/>
    <property type="project" value="UniProtKB-KW"/>
</dbReference>
<evidence type="ECO:0000259" key="9">
    <source>
        <dbReference type="Pfam" id="PF24597"/>
    </source>
</evidence>
<keyword evidence="4" id="KW-0333">Golgi apparatus</keyword>
<dbReference type="PANTHER" id="PTHR14042:SF24">
    <property type="entry name" value="PROTEIN DOPEY-1 HOMOLOG"/>
    <property type="match status" value="1"/>
</dbReference>
<dbReference type="EMBL" id="JACAZI010000012">
    <property type="protein sequence ID" value="KAF7347498.1"/>
    <property type="molecule type" value="Genomic_DNA"/>
</dbReference>
<evidence type="ECO:0000256" key="1">
    <source>
        <dbReference type="ARBA" id="ARBA00004395"/>
    </source>
</evidence>
<evidence type="ECO:0000256" key="3">
    <source>
        <dbReference type="ARBA" id="ARBA00022927"/>
    </source>
</evidence>
<sequence>MAHQPSGTDGSGISIKKWLAERNSERAAAQQAFAADPKYKKYTQQVERCLNSFDNVHEWADCIAFLKQLLKTFQSYMQFKEIPRKLIVAKRLSQCLNPALPTGVHQRALDVYSHILAVLGSEGLKRDLAMWSSGLFPFFEYAATSPALLNLYDTHYLPLQADLRPIMKSFILALLPGLEEETGEFFEKVLSLLDRLSGTVSPAFFFQNIWLVMLTTPSARGTALNLLARRLPRLNAEEDITVIIGRDIGLMIRAFAAALEDDNLLVRRGALDLLLQSLRVDSAAIRKAQPDDRTIIMRAATSVVLRRDLSLNRRLYTWLLGPDENSEHQVAYLREHALELLQSTLRDEMVSPSGEYAESRPFKIFISLLDKWEIGAPLTESLVFDAFKSIKHLIETADDGEDVTMTASTLYEAVEPPVLWKQLLSAVFEEITGDGTQIEALRMVLFILRTFPQEEEIQTIHLPIIFASITDLLDIQIQRSVARTLTPAVRESLILLEEMLRQIPHVALMQRPELSGDMDLAAKSQRSYIFAATFYGFKPTLEDTPEPLGPFTVPFASAFQNLITLSINCSKFLTEGCETPGPLREVSAQSFLLLDRLVERLKSQITLTWSPDQWLSSVLATLEHESCNFTMVDRAISLIVALHGTGNLLPRLLVDERSIMYKMVNRLLKYLRPNFTVYHVRSVTLIWSLENATSRSHVESILAQTMNAPESRNVQEAYEAFGVLWRLTEDNVLPGFRFKVPMMIVLDTLKNDDPSLRRIGETWMRCSLKSYLRVLDPILFDLLDPSIRRLPNTAKVKGRELHGFLYERPFDQRYTNHLLEMLLSITRFGGQGFAKTARSTSIKRSHHTGLIQRVETMGLPDPEPSYLEVLVEILLRFLSSEPKPASDAIMQPNNVVIQSTSIDLLQAIVARGEVDPVTVEVIEALVVGRLYFCIHRARLDLQNKLLHLLHSLISASTAGNDPGKQRQGDGSVDSTASPDPSQEAGPRAYPVNPLLIQTLVDGITTPTNRPVLQHWLDFVLMAVPQFQPTLQAVVTPLNECMCRQLLASLGDILNVTFKDGLFTDDLTSSATDAELIMLLGGLERLVLLSLAYPAEASSSEDEQAPSEKVPENSGLLGYVSTVFSSESAQSIGDDQLTARSPGYRSLHEGVRVLYLVWSTLLWSDREIWSSKDDSLTLIYTRTRLRCRRVLEHLFRVQSAEVFESIIDCWNRELPESQIPYEQAFELVDVLIASAQSAVHMICESITCRISGVSEKTKKQAINPDLTDAVLFKFLEQYLQRLEGPLALQVWGRFLQLVKDIFGNTREFKAQTYPTLRCLTVLAEKITQTTAMEDRRIRKELQETFGKLLDSCVLFVGRAYDQGSWIRRSTKDTLGTNGRESPAPRGMFPDLTNERSNVDWCTLIDEKLTASVSSLPDTTARPAPTELASLVNLFIATKAMPTLRRFLMDSDKVVAACTNIVYYIVSPAMKGKSRPTDVDANVVTIILEMTKIPAALKTWRPPVAELLSDNRLFNCNSEDAEKWKPIMKSLFDLDKTAFPELLAKVATAPSANIFTNREYEMLLRSLNIRRLSFVLFAGDKNHFLTLLPSIQEKLVDILRNVTAPIVQSEVYLCIRVLLSRLSPHNLTSFWPVLLTELYRIFEQLMTTLPPDGSEDLQLILSASKCLDLLLTLQSEEFQIHQWIFITDTVDAIYRPDECFPEAMLDQLAEIVSSLPAAAESREAPPTNGLIVSPSPYIANFGSQRAMRRPLLNSIRQIESIRDLASFFASVSISSYESVYASAGNVDWSAIEKGIMDDMFDGR</sequence>
<evidence type="ECO:0000259" key="10">
    <source>
        <dbReference type="Pfam" id="PF24598"/>
    </source>
</evidence>
<feature type="domain" description="DOP1-like C-terminal" evidence="10">
    <location>
        <begin position="1273"/>
        <end position="1779"/>
    </location>
</feature>